<dbReference type="FunFam" id="1.10.630.10:FF:000018">
    <property type="entry name" value="Cytochrome P450 monooxygenase"/>
    <property type="match status" value="1"/>
</dbReference>
<dbReference type="GO" id="GO:0006707">
    <property type="term" value="P:cholesterol catabolic process"/>
    <property type="evidence" value="ECO:0007669"/>
    <property type="project" value="TreeGrafter"/>
</dbReference>
<protein>
    <submittedName>
        <fullName evidence="9">Cytochrome P450</fullName>
    </submittedName>
</protein>
<dbReference type="Proteomes" id="UP000515512">
    <property type="component" value="Chromosome"/>
</dbReference>
<keyword evidence="6 8" id="KW-0408">Iron</keyword>
<evidence type="ECO:0000256" key="8">
    <source>
        <dbReference type="RuleBase" id="RU000461"/>
    </source>
</evidence>
<keyword evidence="7 8" id="KW-0503">Monooxygenase</keyword>
<comment type="cofactor">
    <cofactor evidence="1">
        <name>heme</name>
        <dbReference type="ChEBI" id="CHEBI:30413"/>
    </cofactor>
</comment>
<proteinExistence type="inferred from homology"/>
<dbReference type="PRINTS" id="PR00385">
    <property type="entry name" value="P450"/>
</dbReference>
<dbReference type="InterPro" id="IPR036396">
    <property type="entry name" value="Cyt_P450_sf"/>
</dbReference>
<dbReference type="AlphaFoldDB" id="A0A7D6VE09"/>
<evidence type="ECO:0000256" key="4">
    <source>
        <dbReference type="ARBA" id="ARBA00022723"/>
    </source>
</evidence>
<dbReference type="GO" id="GO:0008395">
    <property type="term" value="F:steroid hydroxylase activity"/>
    <property type="evidence" value="ECO:0007669"/>
    <property type="project" value="TreeGrafter"/>
</dbReference>
<gene>
    <name evidence="9" type="ORF">H0264_12165</name>
</gene>
<dbReference type="Pfam" id="PF00067">
    <property type="entry name" value="p450"/>
    <property type="match status" value="1"/>
</dbReference>
<dbReference type="SUPFAM" id="SSF48264">
    <property type="entry name" value="Cytochrome P450"/>
    <property type="match status" value="1"/>
</dbReference>
<dbReference type="CDD" id="cd20625">
    <property type="entry name" value="CYP164-like"/>
    <property type="match status" value="1"/>
</dbReference>
<keyword evidence="10" id="KW-1185">Reference proteome</keyword>
<evidence type="ECO:0000313" key="9">
    <source>
        <dbReference type="EMBL" id="QLY32893.1"/>
    </source>
</evidence>
<dbReference type="KEGG" id="nhu:H0264_12165"/>
<evidence type="ECO:0000256" key="5">
    <source>
        <dbReference type="ARBA" id="ARBA00023002"/>
    </source>
</evidence>
<keyword evidence="5 8" id="KW-0560">Oxidoreductase</keyword>
<dbReference type="GO" id="GO:0005506">
    <property type="term" value="F:iron ion binding"/>
    <property type="evidence" value="ECO:0007669"/>
    <property type="project" value="InterPro"/>
</dbReference>
<comment type="similarity">
    <text evidence="2 8">Belongs to the cytochrome P450 family.</text>
</comment>
<evidence type="ECO:0000256" key="1">
    <source>
        <dbReference type="ARBA" id="ARBA00001971"/>
    </source>
</evidence>
<evidence type="ECO:0000256" key="3">
    <source>
        <dbReference type="ARBA" id="ARBA00022617"/>
    </source>
</evidence>
<dbReference type="GO" id="GO:0036199">
    <property type="term" value="F:cholest-4-en-3-one 26-monooxygenase activity"/>
    <property type="evidence" value="ECO:0007669"/>
    <property type="project" value="TreeGrafter"/>
</dbReference>
<organism evidence="9 10">
    <name type="scientific">Nocardia huaxiensis</name>
    <dbReference type="NCBI Taxonomy" id="2755382"/>
    <lineage>
        <taxon>Bacteria</taxon>
        <taxon>Bacillati</taxon>
        <taxon>Actinomycetota</taxon>
        <taxon>Actinomycetes</taxon>
        <taxon>Mycobacteriales</taxon>
        <taxon>Nocardiaceae</taxon>
        <taxon>Nocardia</taxon>
    </lineage>
</organism>
<dbReference type="PRINTS" id="PR00359">
    <property type="entry name" value="BP450"/>
</dbReference>
<keyword evidence="4 8" id="KW-0479">Metal-binding</keyword>
<dbReference type="PROSITE" id="PS00086">
    <property type="entry name" value="CYTOCHROME_P450"/>
    <property type="match status" value="1"/>
</dbReference>
<evidence type="ECO:0000256" key="2">
    <source>
        <dbReference type="ARBA" id="ARBA00010617"/>
    </source>
</evidence>
<evidence type="ECO:0000256" key="7">
    <source>
        <dbReference type="ARBA" id="ARBA00023033"/>
    </source>
</evidence>
<name>A0A7D6VE09_9NOCA</name>
<dbReference type="GO" id="GO:0020037">
    <property type="term" value="F:heme binding"/>
    <property type="evidence" value="ECO:0007669"/>
    <property type="project" value="InterPro"/>
</dbReference>
<dbReference type="InterPro" id="IPR002397">
    <property type="entry name" value="Cyt_P450_B"/>
</dbReference>
<evidence type="ECO:0000313" key="10">
    <source>
        <dbReference type="Proteomes" id="UP000515512"/>
    </source>
</evidence>
<dbReference type="PANTHER" id="PTHR46696">
    <property type="entry name" value="P450, PUTATIVE (EUROFUNG)-RELATED"/>
    <property type="match status" value="1"/>
</dbReference>
<sequence length="439" mass="48486">MKPRHWFRWAMEQGMPRAMLRSKARKGEPFARLMVGAEGRENPYPILEELRRAGKLVPTSINWVTVDYELTRSILRDNRFGAFITPEINVPGKSGMPEGMRKLLRSAILPANPVDPPSLLMLDAPDHTRVRKSVSAAFTPRAIGKLRQQVEAVTTELLDALPSDGTVDLIESFAAHLPMALIAEMLGVGVDHENRERFLGWGDKVTPLLDFGVPLRTYRTAAATLDEVDRFLDDLIEELRVNPGDNILSSLVTANELGPDELKSTASLLFGAGFETTVNLIGNGVTQLLAHPDQLERVLAEPGLWPQAVEEILRFDSPVQSTARMALCELEIAGVTLQPGNVVVMILAGANRDPGVFENPHTFDITRKNVREHLSFSSGPHVCLGASLARMEGTYALRTLFEQFPDLRLAGTPERREQFNLHGYAHLPVHLGKRVPAAA</sequence>
<evidence type="ECO:0000256" key="6">
    <source>
        <dbReference type="ARBA" id="ARBA00023004"/>
    </source>
</evidence>
<dbReference type="InterPro" id="IPR017972">
    <property type="entry name" value="Cyt_P450_CS"/>
</dbReference>
<dbReference type="Gene3D" id="1.10.630.10">
    <property type="entry name" value="Cytochrome P450"/>
    <property type="match status" value="1"/>
</dbReference>
<accession>A0A7D6VE09</accession>
<dbReference type="EMBL" id="CP059399">
    <property type="protein sequence ID" value="QLY32893.1"/>
    <property type="molecule type" value="Genomic_DNA"/>
</dbReference>
<dbReference type="InterPro" id="IPR001128">
    <property type="entry name" value="Cyt_P450"/>
</dbReference>
<reference evidence="9 10" key="1">
    <citation type="submission" date="2020-07" db="EMBL/GenBank/DDBJ databases">
        <authorList>
            <person name="Zhuang K."/>
            <person name="Ran Y."/>
        </authorList>
    </citation>
    <scope>NUCLEOTIDE SEQUENCE [LARGE SCALE GENOMIC DNA]</scope>
    <source>
        <strain evidence="9 10">WCH-YHL-001</strain>
    </source>
</reference>
<keyword evidence="3 8" id="KW-0349">Heme</keyword>
<dbReference type="PANTHER" id="PTHR46696:SF4">
    <property type="entry name" value="BIOTIN BIOSYNTHESIS CYTOCHROME P450"/>
    <property type="match status" value="1"/>
</dbReference>